<proteinExistence type="predicted"/>
<accession>A0A9N8V3L3</accession>
<evidence type="ECO:0000256" key="4">
    <source>
        <dbReference type="ARBA" id="ARBA00022833"/>
    </source>
</evidence>
<sequence>MDRFCASILNVATTQLIQQAGFKKTSRLGINVLSDVFGNYLELLAKTASNNAMHAGRSQINEFDVKTTFDTLNINIKELEEWVVNEKSGKNRGWCGADPSPLLKDLLATGISNDSADKQVLEFKNFVETMDTSEKEDSYEYKVEEESSKEMKLMASSSHVKESSRPSYIPDFLPPLPDVHEKFQDTFNSFMQNESPSVKPQQNESPSVKPQQTETSSVKPQLSKKTRKMEELSYCHVTTEETLCASSSYGLFDDYTENSMPELSDSELSLFVLKPITSQYTVAADPTDEISHRMIRKDRKIGISYNNLSCRPDLIMPRQISSRTSRRAVPKLFISYQPSATRIESQSLSPDESPSNRSSRVRKRSRKLEESEEFTTPNVKKAKTEKSENNLVVSKKKAVITKTAKPSKNTSTSSDLCKKSSSTRTAKATAKQQLPSSTPDNKTESSNSEEVINCICEFPDKDNGKFMVSCDNCSVWFHGECVELGDELTKVDTTTSPSQDNSSININYSSTISSISSIITDQLPNNPLTNLDQFLARRTSSASSLFSTGSQSTLDINAQELVLKEKSKKACTDIELYTRHLLNDSSLGLYHMSEHIRKKVPQFVEEKKNLITLSNKLDLATANITDSREIIKNISNLEQFTNITNLLKRTLEIIEKK</sequence>
<dbReference type="SMART" id="SM00576">
    <property type="entry name" value="BTP"/>
    <property type="match status" value="1"/>
</dbReference>
<dbReference type="PANTHER" id="PTHR46338:SF1">
    <property type="entry name" value="TRANSCRIPTION INITIATION FACTOR TFIID SUBUNIT 8"/>
    <property type="match status" value="1"/>
</dbReference>
<dbReference type="InterPro" id="IPR037818">
    <property type="entry name" value="TAF8"/>
</dbReference>
<evidence type="ECO:0000256" key="3">
    <source>
        <dbReference type="ARBA" id="ARBA00022771"/>
    </source>
</evidence>
<dbReference type="Proteomes" id="UP000789831">
    <property type="component" value="Unassembled WGS sequence"/>
</dbReference>
<evidence type="ECO:0000256" key="2">
    <source>
        <dbReference type="ARBA" id="ARBA00022723"/>
    </source>
</evidence>
<dbReference type="Gene3D" id="1.10.20.10">
    <property type="entry name" value="Histone, subunit A"/>
    <property type="match status" value="1"/>
</dbReference>
<keyword evidence="7" id="KW-0539">Nucleus</keyword>
<comment type="subcellular location">
    <subcellularLocation>
        <location evidence="1">Nucleus</location>
    </subcellularLocation>
</comment>
<keyword evidence="4" id="KW-0862">Zinc</keyword>
<evidence type="ECO:0000313" key="11">
    <source>
        <dbReference type="Proteomes" id="UP000789831"/>
    </source>
</evidence>
<dbReference type="Pfam" id="PF10167">
    <property type="entry name" value="BORCS8"/>
    <property type="match status" value="1"/>
</dbReference>
<feature type="compositionally biased region" description="Polar residues" evidence="8">
    <location>
        <begin position="191"/>
        <end position="220"/>
    </location>
</feature>
<feature type="compositionally biased region" description="Low complexity" evidence="8">
    <location>
        <begin position="410"/>
        <end position="423"/>
    </location>
</feature>
<evidence type="ECO:0000256" key="1">
    <source>
        <dbReference type="ARBA" id="ARBA00004123"/>
    </source>
</evidence>
<dbReference type="PANTHER" id="PTHR46338">
    <property type="entry name" value="TRANSCRIPTION INITIATION FACTOR TFIID SUBUNIT 8"/>
    <property type="match status" value="1"/>
</dbReference>
<keyword evidence="5" id="KW-0805">Transcription regulation</keyword>
<dbReference type="InterPro" id="IPR011011">
    <property type="entry name" value="Znf_FYVE_PHD"/>
</dbReference>
<dbReference type="InterPro" id="IPR006565">
    <property type="entry name" value="BTP"/>
</dbReference>
<feature type="region of interest" description="Disordered" evidence="8">
    <location>
        <begin position="191"/>
        <end position="225"/>
    </location>
</feature>
<reference evidence="10" key="1">
    <citation type="submission" date="2021-06" db="EMBL/GenBank/DDBJ databases">
        <authorList>
            <person name="Kallberg Y."/>
            <person name="Tangrot J."/>
            <person name="Rosling A."/>
        </authorList>
    </citation>
    <scope>NUCLEOTIDE SEQUENCE</scope>
    <source>
        <strain evidence="10">MT106</strain>
    </source>
</reference>
<organism evidence="10 11">
    <name type="scientific">Ambispora gerdemannii</name>
    <dbReference type="NCBI Taxonomy" id="144530"/>
    <lineage>
        <taxon>Eukaryota</taxon>
        <taxon>Fungi</taxon>
        <taxon>Fungi incertae sedis</taxon>
        <taxon>Mucoromycota</taxon>
        <taxon>Glomeromycotina</taxon>
        <taxon>Glomeromycetes</taxon>
        <taxon>Archaeosporales</taxon>
        <taxon>Ambisporaceae</taxon>
        <taxon>Ambispora</taxon>
    </lineage>
</organism>
<evidence type="ECO:0000256" key="8">
    <source>
        <dbReference type="SAM" id="MobiDB-lite"/>
    </source>
</evidence>
<dbReference type="OrthoDB" id="10044187at2759"/>
<keyword evidence="3" id="KW-0863">Zinc-finger</keyword>
<feature type="domain" description="Bromodomain associated" evidence="9">
    <location>
        <begin position="2"/>
        <end position="78"/>
    </location>
</feature>
<dbReference type="InterPro" id="IPR019320">
    <property type="entry name" value="BORCS8"/>
</dbReference>
<feature type="region of interest" description="Disordered" evidence="8">
    <location>
        <begin position="343"/>
        <end position="446"/>
    </location>
</feature>
<evidence type="ECO:0000256" key="7">
    <source>
        <dbReference type="ARBA" id="ARBA00023242"/>
    </source>
</evidence>
<evidence type="ECO:0000256" key="6">
    <source>
        <dbReference type="ARBA" id="ARBA00023163"/>
    </source>
</evidence>
<gene>
    <name evidence="10" type="ORF">AGERDE_LOCUS530</name>
</gene>
<dbReference type="InterPro" id="IPR013083">
    <property type="entry name" value="Znf_RING/FYVE/PHD"/>
</dbReference>
<dbReference type="AlphaFoldDB" id="A0A9N8V3L3"/>
<protein>
    <submittedName>
        <fullName evidence="10">9134_t:CDS:1</fullName>
    </submittedName>
</protein>
<dbReference type="Pfam" id="PF00628">
    <property type="entry name" value="PHD"/>
    <property type="match status" value="1"/>
</dbReference>
<name>A0A9N8V3L3_9GLOM</name>
<dbReference type="InterPro" id="IPR009072">
    <property type="entry name" value="Histone-fold"/>
</dbReference>
<dbReference type="GO" id="GO:0005669">
    <property type="term" value="C:transcription factor TFIID complex"/>
    <property type="evidence" value="ECO:0007669"/>
    <property type="project" value="InterPro"/>
</dbReference>
<dbReference type="Pfam" id="PF07524">
    <property type="entry name" value="Bromo_TP"/>
    <property type="match status" value="1"/>
</dbReference>
<keyword evidence="2" id="KW-0479">Metal-binding</keyword>
<dbReference type="EMBL" id="CAJVPL010000026">
    <property type="protein sequence ID" value="CAG8435415.1"/>
    <property type="molecule type" value="Genomic_DNA"/>
</dbReference>
<feature type="compositionally biased region" description="Polar residues" evidence="8">
    <location>
        <begin position="424"/>
        <end position="446"/>
    </location>
</feature>
<feature type="compositionally biased region" description="Polar residues" evidence="8">
    <location>
        <begin position="343"/>
        <end position="353"/>
    </location>
</feature>
<dbReference type="GO" id="GO:0046982">
    <property type="term" value="F:protein heterodimerization activity"/>
    <property type="evidence" value="ECO:0007669"/>
    <property type="project" value="InterPro"/>
</dbReference>
<keyword evidence="11" id="KW-1185">Reference proteome</keyword>
<evidence type="ECO:0000313" key="10">
    <source>
        <dbReference type="EMBL" id="CAG8435415.1"/>
    </source>
</evidence>
<comment type="caution">
    <text evidence="10">The sequence shown here is derived from an EMBL/GenBank/DDBJ whole genome shotgun (WGS) entry which is preliminary data.</text>
</comment>
<dbReference type="GO" id="GO:0008270">
    <property type="term" value="F:zinc ion binding"/>
    <property type="evidence" value="ECO:0007669"/>
    <property type="project" value="UniProtKB-KW"/>
</dbReference>
<dbReference type="SUPFAM" id="SSF57903">
    <property type="entry name" value="FYVE/PHD zinc finger"/>
    <property type="match status" value="1"/>
</dbReference>
<keyword evidence="6" id="KW-0804">Transcription</keyword>
<evidence type="ECO:0000256" key="5">
    <source>
        <dbReference type="ARBA" id="ARBA00023015"/>
    </source>
</evidence>
<dbReference type="InterPro" id="IPR019787">
    <property type="entry name" value="Znf_PHD-finger"/>
</dbReference>
<evidence type="ECO:0000259" key="9">
    <source>
        <dbReference type="SMART" id="SM00576"/>
    </source>
</evidence>
<dbReference type="Gene3D" id="3.30.40.10">
    <property type="entry name" value="Zinc/RING finger domain, C3HC4 (zinc finger)"/>
    <property type="match status" value="1"/>
</dbReference>